<sequence>MKAIFLDRATFPSHVNLTVPQQISDWVTFDNLPTQDIIRFCSDADIILTNKVELTEDIINQLPKLKLICIMATGTNNVNLEACFKNNVQVVNAVNYGAASVAEHTLMLMLALARNLPRYLESHRSKQWSKSPYFYHYAGRMQSLTGKTLTIIGKGALGLAVAQRAQAIGMNILFAEHQHSKIIRDGYTPFHEALQQADVLSLHCPLTPQTKHLINKATLALLKPSCILINTGRGGLINEKDLLVSLTNEQILAAGLDVAAQEPPAEIDPIWQLEKLNNVILTPHVAWAADDSMQNLLDQIAQKIQYFLEQKPIDNIASAC</sequence>
<dbReference type="SUPFAM" id="SSF52283">
    <property type="entry name" value="Formate/glycerate dehydrogenase catalytic domain-like"/>
    <property type="match status" value="1"/>
</dbReference>
<gene>
    <name evidence="7" type="ORF">ACFOND_11960</name>
</gene>
<organism evidence="7 8">
    <name type="scientific">Reinekea marina</name>
    <dbReference type="NCBI Taxonomy" id="1310421"/>
    <lineage>
        <taxon>Bacteria</taxon>
        <taxon>Pseudomonadati</taxon>
        <taxon>Pseudomonadota</taxon>
        <taxon>Gammaproteobacteria</taxon>
        <taxon>Oceanospirillales</taxon>
        <taxon>Saccharospirillaceae</taxon>
        <taxon>Reinekea</taxon>
    </lineage>
</organism>
<dbReference type="InterPro" id="IPR050418">
    <property type="entry name" value="D-iso_2-hydroxyacid_DH_PdxB"/>
</dbReference>
<dbReference type="PROSITE" id="PS00670">
    <property type="entry name" value="D_2_HYDROXYACID_DH_2"/>
    <property type="match status" value="1"/>
</dbReference>
<evidence type="ECO:0000256" key="2">
    <source>
        <dbReference type="ARBA" id="ARBA00023002"/>
    </source>
</evidence>
<feature type="domain" description="D-isomer specific 2-hydroxyacid dehydrogenase catalytic" evidence="5">
    <location>
        <begin position="23"/>
        <end position="316"/>
    </location>
</feature>
<evidence type="ECO:0000313" key="7">
    <source>
        <dbReference type="EMBL" id="MFC3702357.1"/>
    </source>
</evidence>
<dbReference type="PANTHER" id="PTHR43761:SF1">
    <property type="entry name" value="D-ISOMER SPECIFIC 2-HYDROXYACID DEHYDROGENASE CATALYTIC DOMAIN-CONTAINING PROTEIN-RELATED"/>
    <property type="match status" value="1"/>
</dbReference>
<dbReference type="RefSeq" id="WP_290281333.1">
    <property type="nucleotide sequence ID" value="NZ_JAUFQI010000001.1"/>
</dbReference>
<dbReference type="Gene3D" id="3.40.50.720">
    <property type="entry name" value="NAD(P)-binding Rossmann-like Domain"/>
    <property type="match status" value="2"/>
</dbReference>
<dbReference type="PANTHER" id="PTHR43761">
    <property type="entry name" value="D-ISOMER SPECIFIC 2-HYDROXYACID DEHYDROGENASE FAMILY PROTEIN (AFU_ORTHOLOGUE AFUA_1G13630)"/>
    <property type="match status" value="1"/>
</dbReference>
<feature type="domain" description="D-isomer specific 2-hydroxyacid dehydrogenase NAD-binding" evidence="6">
    <location>
        <begin position="106"/>
        <end position="286"/>
    </location>
</feature>
<dbReference type="Pfam" id="PF02826">
    <property type="entry name" value="2-Hacid_dh_C"/>
    <property type="match status" value="1"/>
</dbReference>
<accession>A0ABV7WT11</accession>
<name>A0ABV7WT11_9GAMM</name>
<evidence type="ECO:0000256" key="3">
    <source>
        <dbReference type="ARBA" id="ARBA00023027"/>
    </source>
</evidence>
<protein>
    <submittedName>
        <fullName evidence="7">NAD(P)-dependent oxidoreductase</fullName>
    </submittedName>
</protein>
<keyword evidence="3" id="KW-0520">NAD</keyword>
<comment type="similarity">
    <text evidence="1 4">Belongs to the D-isomer specific 2-hydroxyacid dehydrogenase family.</text>
</comment>
<evidence type="ECO:0000313" key="8">
    <source>
        <dbReference type="Proteomes" id="UP001595710"/>
    </source>
</evidence>
<dbReference type="SUPFAM" id="SSF51735">
    <property type="entry name" value="NAD(P)-binding Rossmann-fold domains"/>
    <property type="match status" value="1"/>
</dbReference>
<evidence type="ECO:0000256" key="4">
    <source>
        <dbReference type="RuleBase" id="RU003719"/>
    </source>
</evidence>
<evidence type="ECO:0000256" key="1">
    <source>
        <dbReference type="ARBA" id="ARBA00005854"/>
    </source>
</evidence>
<dbReference type="InterPro" id="IPR036291">
    <property type="entry name" value="NAD(P)-bd_dom_sf"/>
</dbReference>
<dbReference type="Proteomes" id="UP001595710">
    <property type="component" value="Unassembled WGS sequence"/>
</dbReference>
<keyword evidence="8" id="KW-1185">Reference proteome</keyword>
<comment type="caution">
    <text evidence="7">The sequence shown here is derived from an EMBL/GenBank/DDBJ whole genome shotgun (WGS) entry which is preliminary data.</text>
</comment>
<evidence type="ECO:0000259" key="5">
    <source>
        <dbReference type="Pfam" id="PF00389"/>
    </source>
</evidence>
<dbReference type="PROSITE" id="PS00671">
    <property type="entry name" value="D_2_HYDROXYACID_DH_3"/>
    <property type="match status" value="1"/>
</dbReference>
<dbReference type="Pfam" id="PF00389">
    <property type="entry name" value="2-Hacid_dh"/>
    <property type="match status" value="1"/>
</dbReference>
<dbReference type="InterPro" id="IPR006140">
    <property type="entry name" value="D-isomer_DH_NAD-bd"/>
</dbReference>
<dbReference type="InterPro" id="IPR029753">
    <property type="entry name" value="D-isomer_DH_CS"/>
</dbReference>
<dbReference type="EMBL" id="JBHRYN010000012">
    <property type="protein sequence ID" value="MFC3702357.1"/>
    <property type="molecule type" value="Genomic_DNA"/>
</dbReference>
<keyword evidence="2 4" id="KW-0560">Oxidoreductase</keyword>
<reference evidence="8" key="1">
    <citation type="journal article" date="2019" name="Int. J. Syst. Evol. Microbiol.">
        <title>The Global Catalogue of Microorganisms (GCM) 10K type strain sequencing project: providing services to taxonomists for standard genome sequencing and annotation.</title>
        <authorList>
            <consortium name="The Broad Institute Genomics Platform"/>
            <consortium name="The Broad Institute Genome Sequencing Center for Infectious Disease"/>
            <person name="Wu L."/>
            <person name="Ma J."/>
        </authorList>
    </citation>
    <scope>NUCLEOTIDE SEQUENCE [LARGE SCALE GENOMIC DNA]</scope>
    <source>
        <strain evidence="8">CECT 8288</strain>
    </source>
</reference>
<proteinExistence type="inferred from homology"/>
<dbReference type="InterPro" id="IPR006139">
    <property type="entry name" value="D-isomer_2_OHA_DH_cat_dom"/>
</dbReference>
<evidence type="ECO:0000259" key="6">
    <source>
        <dbReference type="Pfam" id="PF02826"/>
    </source>
</evidence>